<proteinExistence type="predicted"/>
<keyword evidence="2" id="KW-1185">Reference proteome</keyword>
<protein>
    <submittedName>
        <fullName evidence="1">Uncharacterized protein</fullName>
    </submittedName>
</protein>
<organism evidence="1 2">
    <name type="scientific">Purpureocillium lilacinum</name>
    <name type="common">Paecilomyces lilacinus</name>
    <dbReference type="NCBI Taxonomy" id="33203"/>
    <lineage>
        <taxon>Eukaryota</taxon>
        <taxon>Fungi</taxon>
        <taxon>Dikarya</taxon>
        <taxon>Ascomycota</taxon>
        <taxon>Pezizomycotina</taxon>
        <taxon>Sordariomycetes</taxon>
        <taxon>Hypocreomycetidae</taxon>
        <taxon>Hypocreales</taxon>
        <taxon>Ophiocordycipitaceae</taxon>
        <taxon>Purpureocillium</taxon>
    </lineage>
</organism>
<dbReference type="EMBL" id="JBGNUJ010000006">
    <property type="protein sequence ID" value="KAL3958611.1"/>
    <property type="molecule type" value="Genomic_DNA"/>
</dbReference>
<reference evidence="1" key="1">
    <citation type="submission" date="2024-12" db="EMBL/GenBank/DDBJ databases">
        <title>Comparative genomics and development of molecular markers within Purpureocillium lilacinum and among Purpureocillium species.</title>
        <authorList>
            <person name="Yeh Z.-Y."/>
            <person name="Ni N.-T."/>
            <person name="Lo P.-H."/>
            <person name="Mushyakhwo K."/>
            <person name="Lin C.-F."/>
            <person name="Nai Y.-S."/>
        </authorList>
    </citation>
    <scope>NUCLEOTIDE SEQUENCE</scope>
    <source>
        <strain evidence="1">NCHU-NPUST-175</strain>
    </source>
</reference>
<gene>
    <name evidence="1" type="ORF">ACCO45_006773</name>
</gene>
<dbReference type="Proteomes" id="UP001638806">
    <property type="component" value="Unassembled WGS sequence"/>
</dbReference>
<name>A0ACC4DQU9_PURLI</name>
<comment type="caution">
    <text evidence="1">The sequence shown here is derived from an EMBL/GenBank/DDBJ whole genome shotgun (WGS) entry which is preliminary data.</text>
</comment>
<evidence type="ECO:0000313" key="2">
    <source>
        <dbReference type="Proteomes" id="UP001638806"/>
    </source>
</evidence>
<evidence type="ECO:0000313" key="1">
    <source>
        <dbReference type="EMBL" id="KAL3958611.1"/>
    </source>
</evidence>
<sequence>MLGGERSAGMPQTRTNTPHSVNSGCCTLALHDSRSVRPLLPATGIVQRRHGILAARGLCRLERRAHGVESSHHSHHKVSAAAPAHPLGGGWGPLAFVAGHRWLLAGSAACFRFWALWPRAATTARKQLLPLSVSPPRRLRDGTVTWQRGRQAQCPPPHRLMHGRRRHGEMRELINVGRPPWPLRMTILAARRRRCLAAAPGGVGWWGSLSGSDEHGGQRAINGPVHPLCIHDRSRRLVRSSPITAACARARKPPVLVSLVLTAIARRHRRRPRQDVAVSTAS</sequence>
<accession>A0ACC4DQU9</accession>